<dbReference type="AlphaFoldDB" id="A0A562UYB5"/>
<protein>
    <submittedName>
        <fullName evidence="9">Putative membrane protein YccC</fullName>
    </submittedName>
</protein>
<comment type="similarity">
    <text evidence="6">Belongs to the YccS/YhfK family.</text>
</comment>
<keyword evidence="3 7" id="KW-0812">Transmembrane</keyword>
<organism evidence="9 10">
    <name type="scientific">Stackebrandtia albiflava</name>
    <dbReference type="NCBI Taxonomy" id="406432"/>
    <lineage>
        <taxon>Bacteria</taxon>
        <taxon>Bacillati</taxon>
        <taxon>Actinomycetota</taxon>
        <taxon>Actinomycetes</taxon>
        <taxon>Glycomycetales</taxon>
        <taxon>Glycomycetaceae</taxon>
        <taxon>Stackebrandtia</taxon>
    </lineage>
</organism>
<keyword evidence="2" id="KW-1003">Cell membrane</keyword>
<reference evidence="9 10" key="1">
    <citation type="journal article" date="2013" name="Stand. Genomic Sci.">
        <title>Genomic Encyclopedia of Type Strains, Phase I: The one thousand microbial genomes (KMG-I) project.</title>
        <authorList>
            <person name="Kyrpides N.C."/>
            <person name="Woyke T."/>
            <person name="Eisen J.A."/>
            <person name="Garrity G."/>
            <person name="Lilburn T.G."/>
            <person name="Beck B.J."/>
            <person name="Whitman W.B."/>
            <person name="Hugenholtz P."/>
            <person name="Klenk H.P."/>
        </authorList>
    </citation>
    <scope>NUCLEOTIDE SEQUENCE [LARGE SCALE GENOMIC DNA]</scope>
    <source>
        <strain evidence="9 10">DSM 45044</strain>
    </source>
</reference>
<accession>A0A562UYB5</accession>
<evidence type="ECO:0000256" key="6">
    <source>
        <dbReference type="ARBA" id="ARBA00043993"/>
    </source>
</evidence>
<evidence type="ECO:0000259" key="8">
    <source>
        <dbReference type="Pfam" id="PF13515"/>
    </source>
</evidence>
<name>A0A562UYB5_9ACTN</name>
<dbReference type="InterPro" id="IPR049453">
    <property type="entry name" value="Memb_transporter_dom"/>
</dbReference>
<feature type="transmembrane region" description="Helical" evidence="7">
    <location>
        <begin position="80"/>
        <end position="113"/>
    </location>
</feature>
<keyword evidence="10" id="KW-1185">Reference proteome</keyword>
<evidence type="ECO:0000313" key="9">
    <source>
        <dbReference type="EMBL" id="TWJ10602.1"/>
    </source>
</evidence>
<feature type="transmembrane region" description="Helical" evidence="7">
    <location>
        <begin position="463"/>
        <end position="485"/>
    </location>
</feature>
<dbReference type="Pfam" id="PF13515">
    <property type="entry name" value="FUSC_2"/>
    <property type="match status" value="1"/>
</dbReference>
<feature type="domain" description="Integral membrane bound transporter" evidence="8">
    <location>
        <begin position="357"/>
        <end position="479"/>
    </location>
</feature>
<feature type="transmembrane region" description="Helical" evidence="7">
    <location>
        <begin position="119"/>
        <end position="139"/>
    </location>
</feature>
<feature type="transmembrane region" description="Helical" evidence="7">
    <location>
        <begin position="418"/>
        <end position="451"/>
    </location>
</feature>
<dbReference type="GO" id="GO:0005886">
    <property type="term" value="C:plasma membrane"/>
    <property type="evidence" value="ECO:0007669"/>
    <property type="project" value="UniProtKB-SubCell"/>
</dbReference>
<dbReference type="PANTHER" id="PTHR30509">
    <property type="entry name" value="P-HYDROXYBENZOIC ACID EFFLUX PUMP SUBUNIT-RELATED"/>
    <property type="match status" value="1"/>
</dbReference>
<comment type="caution">
    <text evidence="9">The sequence shown here is derived from an EMBL/GenBank/DDBJ whole genome shotgun (WGS) entry which is preliminary data.</text>
</comment>
<sequence>MAMRAATGFGVVLLATIVFAPLIPAAPAMLGAWCAGITLLVPGVRPRPTLPILVGAAIGVAVLLGNLAGTGPILLLVLSAAWALAMAFIGSLGSAIGSATTVCGVTFVLAASISEGNSWLLAAGAAVFGGVVQGAATLLPPWSRFRPERLGVAHAFRELAEYSRGITESLNASLPTKSLLDASTVIGERRRVPHVLREVTGQLYELRAALIAVGVARARLLDEDPMAARQTGRVLRESATALDRLAEYIVDQKGLPRDWEEDLAASIDAAPSDESGVMSTRHTVAGQEVRRLQRALQHTARLIERVVRGEPATTVVSRRIRVRSRFSEEFQTIRANLSPRSPAFQHAIRAAMVIAAATGAGLLWPGDHGFWLPLTAWIVLRPDFAATVGRGIERTLGTTAGVVVATALAFVVENRSLWAAATILVFAMLAYLVLPVSFFVFSAAVAGFAVFQLDFAAEANMSVALERGLATLLGGLVAIGLYWLLPTWQTRRLPELMADLIEAYRDYANLVLQFQARPLERDEKVLRDAVDEVRLRRSELNAATEQATIEPIGGPRPYSEDIRDLEAVLERAARSLIVMEGGVRRGDAAQLPGIDEFEDAIDAAYHRLAEWVRTGRAGPEIDLDGAVEELDVALGAGSPATRRRRRVLDWESDVLVDSLKDAGLIVAEWQR</sequence>
<keyword evidence="4 7" id="KW-1133">Transmembrane helix</keyword>
<comment type="subcellular location">
    <subcellularLocation>
        <location evidence="1">Cell membrane</location>
        <topology evidence="1">Multi-pass membrane protein</topology>
    </subcellularLocation>
</comment>
<feature type="transmembrane region" description="Helical" evidence="7">
    <location>
        <begin position="395"/>
        <end position="412"/>
    </location>
</feature>
<dbReference type="EMBL" id="VLLL01000007">
    <property type="protein sequence ID" value="TWJ10602.1"/>
    <property type="molecule type" value="Genomic_DNA"/>
</dbReference>
<evidence type="ECO:0000256" key="2">
    <source>
        <dbReference type="ARBA" id="ARBA00022475"/>
    </source>
</evidence>
<evidence type="ECO:0000256" key="1">
    <source>
        <dbReference type="ARBA" id="ARBA00004651"/>
    </source>
</evidence>
<proteinExistence type="inferred from homology"/>
<evidence type="ECO:0000256" key="3">
    <source>
        <dbReference type="ARBA" id="ARBA00022692"/>
    </source>
</evidence>
<dbReference type="PANTHER" id="PTHR30509:SF9">
    <property type="entry name" value="MULTIDRUG RESISTANCE PROTEIN MDTO"/>
    <property type="match status" value="1"/>
</dbReference>
<evidence type="ECO:0000256" key="5">
    <source>
        <dbReference type="ARBA" id="ARBA00023136"/>
    </source>
</evidence>
<evidence type="ECO:0000256" key="7">
    <source>
        <dbReference type="SAM" id="Phobius"/>
    </source>
</evidence>
<evidence type="ECO:0000256" key="4">
    <source>
        <dbReference type="ARBA" id="ARBA00022989"/>
    </source>
</evidence>
<feature type="transmembrane region" description="Helical" evidence="7">
    <location>
        <begin position="50"/>
        <end position="68"/>
    </location>
</feature>
<dbReference type="Proteomes" id="UP000321617">
    <property type="component" value="Unassembled WGS sequence"/>
</dbReference>
<feature type="transmembrane region" description="Helical" evidence="7">
    <location>
        <begin position="347"/>
        <end position="364"/>
    </location>
</feature>
<evidence type="ECO:0000313" key="10">
    <source>
        <dbReference type="Proteomes" id="UP000321617"/>
    </source>
</evidence>
<gene>
    <name evidence="9" type="ORF">LX16_4021</name>
</gene>
<keyword evidence="5 7" id="KW-0472">Membrane</keyword>